<dbReference type="EMBL" id="KI294301">
    <property type="protein sequence ID" value="ESA04461.1"/>
    <property type="molecule type" value="Genomic_DNA"/>
</dbReference>
<reference evidence="5" key="1">
    <citation type="submission" date="2013-07" db="EMBL/GenBank/DDBJ databases">
        <title>The genome of an arbuscular mycorrhizal fungus provides insights into the evolution of the oldest plant symbiosis.</title>
        <authorList>
            <consortium name="DOE Joint Genome Institute"/>
            <person name="Tisserant E."/>
            <person name="Malbreil M."/>
            <person name="Kuo A."/>
            <person name="Kohler A."/>
            <person name="Symeonidi A."/>
            <person name="Balestrini R."/>
            <person name="Charron P."/>
            <person name="Duensing N."/>
            <person name="Frei-dit-Frey N."/>
            <person name="Gianinazzi-Pearson V."/>
            <person name="Gilbert B."/>
            <person name="Handa Y."/>
            <person name="Hijri M."/>
            <person name="Kaul R."/>
            <person name="Kawaguchi M."/>
            <person name="Krajinski F."/>
            <person name="Lammers P."/>
            <person name="Lapierre D."/>
            <person name="Masclaux F.G."/>
            <person name="Murat C."/>
            <person name="Morin E."/>
            <person name="Ndikumana S."/>
            <person name="Pagni M."/>
            <person name="Petitpierre D."/>
            <person name="Requena N."/>
            <person name="Rosikiewicz P."/>
            <person name="Riley R."/>
            <person name="Saito K."/>
            <person name="San Clemente H."/>
            <person name="Shapiro H."/>
            <person name="van Tuinen D."/>
            <person name="Becard G."/>
            <person name="Bonfante P."/>
            <person name="Paszkowski U."/>
            <person name="Shachar-Hill Y."/>
            <person name="Young J.P."/>
            <person name="Sanders I.R."/>
            <person name="Henrissat B."/>
            <person name="Rensing S.A."/>
            <person name="Grigoriev I.V."/>
            <person name="Corradi N."/>
            <person name="Roux C."/>
            <person name="Martin F."/>
        </authorList>
    </citation>
    <scope>NUCLEOTIDE SEQUENCE</scope>
    <source>
        <strain evidence="5">DAOM 197198</strain>
    </source>
</reference>
<dbReference type="GO" id="GO:0043657">
    <property type="term" value="C:host cell"/>
    <property type="evidence" value="ECO:0007669"/>
    <property type="project" value="UniProtKB-SubCell"/>
</dbReference>
<gene>
    <name evidence="5" type="ORF">GLOINDRAFT_4563</name>
</gene>
<dbReference type="HOGENOM" id="CLU_1225343_0_0_1"/>
<sequence length="226" mass="25758">MSGIIRLSCLVFGDPIENAFTVKVDKDETISELKEIIKTKKQNTFNDVDANELSLWKINASLDELNQFICKNDTDIKTIGEKLFPLNKVGKEFPEPAGERVHVIVQHNKASISIAEKIKELETKLNSINTSCSNCSCSNSSSTLVVNNLRADTISCKYIRFFDDYCERWQIAYESRTALVFRDHCGEEEPEEPEELEDELVEEPRELFSDSFGFGTHFVDQNRVFG</sequence>
<dbReference type="InterPro" id="IPR045379">
    <property type="entry name" value="Crinkler_N"/>
</dbReference>
<accession>U9TM95</accession>
<name>U9TM95_RHIID</name>
<dbReference type="AlphaFoldDB" id="U9TM95"/>
<dbReference type="VEuPathDB" id="FungiDB:RhiirFUN_023868"/>
<proteinExistence type="predicted"/>
<evidence type="ECO:0000256" key="3">
    <source>
        <dbReference type="ARBA" id="ARBA00022525"/>
    </source>
</evidence>
<keyword evidence="3" id="KW-0964">Secreted</keyword>
<evidence type="ECO:0000256" key="1">
    <source>
        <dbReference type="ARBA" id="ARBA00004340"/>
    </source>
</evidence>
<dbReference type="GO" id="GO:0005576">
    <property type="term" value="C:extracellular region"/>
    <property type="evidence" value="ECO:0007669"/>
    <property type="project" value="UniProtKB-SubCell"/>
</dbReference>
<feature type="domain" description="Crinkler effector protein N-terminal" evidence="4">
    <location>
        <begin position="5"/>
        <end position="106"/>
    </location>
</feature>
<evidence type="ECO:0000259" key="4">
    <source>
        <dbReference type="Pfam" id="PF20147"/>
    </source>
</evidence>
<dbReference type="Pfam" id="PF20147">
    <property type="entry name" value="Crinkler"/>
    <property type="match status" value="1"/>
</dbReference>
<comment type="subcellular location">
    <subcellularLocation>
        <location evidence="1">Host cell</location>
    </subcellularLocation>
    <subcellularLocation>
        <location evidence="2">Secreted</location>
    </subcellularLocation>
</comment>
<evidence type="ECO:0000256" key="2">
    <source>
        <dbReference type="ARBA" id="ARBA00004613"/>
    </source>
</evidence>
<organism evidence="5">
    <name type="scientific">Rhizophagus irregularis (strain DAOM 181602 / DAOM 197198 / MUCL 43194)</name>
    <name type="common">Arbuscular mycorrhizal fungus</name>
    <name type="synonym">Glomus intraradices</name>
    <dbReference type="NCBI Taxonomy" id="747089"/>
    <lineage>
        <taxon>Eukaryota</taxon>
        <taxon>Fungi</taxon>
        <taxon>Fungi incertae sedis</taxon>
        <taxon>Mucoromycota</taxon>
        <taxon>Glomeromycotina</taxon>
        <taxon>Glomeromycetes</taxon>
        <taxon>Glomerales</taxon>
        <taxon>Glomeraceae</taxon>
        <taxon>Rhizophagus</taxon>
    </lineage>
</organism>
<evidence type="ECO:0000313" key="5">
    <source>
        <dbReference type="EMBL" id="ESA04461.1"/>
    </source>
</evidence>
<protein>
    <recommendedName>
        <fullName evidence="4">Crinkler effector protein N-terminal domain-containing protein</fullName>
    </recommendedName>
</protein>